<accession>A0A1G2BDS6</accession>
<organism evidence="1 2">
    <name type="scientific">Candidatus Kerfeldbacteria bacterium RIFOXYB2_FULL_38_14</name>
    <dbReference type="NCBI Taxonomy" id="1798547"/>
    <lineage>
        <taxon>Bacteria</taxon>
        <taxon>Candidatus Kerfeldiibacteriota</taxon>
    </lineage>
</organism>
<proteinExistence type="predicted"/>
<dbReference type="Proteomes" id="UP000176420">
    <property type="component" value="Unassembled WGS sequence"/>
</dbReference>
<dbReference type="InterPro" id="IPR014729">
    <property type="entry name" value="Rossmann-like_a/b/a_fold"/>
</dbReference>
<comment type="caution">
    <text evidence="1">The sequence shown here is derived from an EMBL/GenBank/DDBJ whole genome shotgun (WGS) entry which is preliminary data.</text>
</comment>
<dbReference type="EMBL" id="MHKI01000009">
    <property type="protein sequence ID" value="OGY87403.1"/>
    <property type="molecule type" value="Genomic_DNA"/>
</dbReference>
<protein>
    <recommendedName>
        <fullName evidence="3">DUF218 domain-containing protein</fullName>
    </recommendedName>
</protein>
<evidence type="ECO:0000313" key="1">
    <source>
        <dbReference type="EMBL" id="OGY87403.1"/>
    </source>
</evidence>
<dbReference type="AlphaFoldDB" id="A0A1G2BDS6"/>
<sequence length="226" mass="27331">MQNIFLIFGYGVPKNILKDENYNFYLKTVFNKIYSLTEARYIKDPLIIFCGGKTDCFKPYRRNEADEMIKLFKKISQRAFLKEKTNSWTFTGEKQSLSTLENFLNSKKILKKKKIHKARLCVFCEQTREKRVAVLTKKIFNENYTPLTIPVDFDTSANRYLDHKFLEKKEKETLKYDLWALKNKDNFKKYHRFFQEKIKLFQKADPKKHQEAILEWWKEKLIHNKL</sequence>
<evidence type="ECO:0000313" key="2">
    <source>
        <dbReference type="Proteomes" id="UP000176420"/>
    </source>
</evidence>
<dbReference type="Gene3D" id="3.40.50.620">
    <property type="entry name" value="HUPs"/>
    <property type="match status" value="1"/>
</dbReference>
<evidence type="ECO:0008006" key="3">
    <source>
        <dbReference type="Google" id="ProtNLM"/>
    </source>
</evidence>
<gene>
    <name evidence="1" type="ORF">A2319_05555</name>
</gene>
<reference evidence="1 2" key="1">
    <citation type="journal article" date="2016" name="Nat. Commun.">
        <title>Thousands of microbial genomes shed light on interconnected biogeochemical processes in an aquifer system.</title>
        <authorList>
            <person name="Anantharaman K."/>
            <person name="Brown C.T."/>
            <person name="Hug L.A."/>
            <person name="Sharon I."/>
            <person name="Castelle C.J."/>
            <person name="Probst A.J."/>
            <person name="Thomas B.C."/>
            <person name="Singh A."/>
            <person name="Wilkins M.J."/>
            <person name="Karaoz U."/>
            <person name="Brodie E.L."/>
            <person name="Williams K.H."/>
            <person name="Hubbard S.S."/>
            <person name="Banfield J.F."/>
        </authorList>
    </citation>
    <scope>NUCLEOTIDE SEQUENCE [LARGE SCALE GENOMIC DNA]</scope>
</reference>
<name>A0A1G2BDS6_9BACT</name>